<gene>
    <name evidence="1" type="ORF">MRB53_028006</name>
</gene>
<keyword evidence="2" id="KW-1185">Reference proteome</keyword>
<organism evidence="1 2">
    <name type="scientific">Persea americana</name>
    <name type="common">Avocado</name>
    <dbReference type="NCBI Taxonomy" id="3435"/>
    <lineage>
        <taxon>Eukaryota</taxon>
        <taxon>Viridiplantae</taxon>
        <taxon>Streptophyta</taxon>
        <taxon>Embryophyta</taxon>
        <taxon>Tracheophyta</taxon>
        <taxon>Spermatophyta</taxon>
        <taxon>Magnoliopsida</taxon>
        <taxon>Magnoliidae</taxon>
        <taxon>Laurales</taxon>
        <taxon>Lauraceae</taxon>
        <taxon>Persea</taxon>
    </lineage>
</organism>
<dbReference type="EMBL" id="CM056817">
    <property type="protein sequence ID" value="KAJ8619477.1"/>
    <property type="molecule type" value="Genomic_DNA"/>
</dbReference>
<proteinExistence type="predicted"/>
<dbReference type="Proteomes" id="UP001234297">
    <property type="component" value="Chromosome 9"/>
</dbReference>
<reference evidence="1 2" key="1">
    <citation type="journal article" date="2022" name="Hortic Res">
        <title>A haplotype resolved chromosomal level avocado genome allows analysis of novel avocado genes.</title>
        <authorList>
            <person name="Nath O."/>
            <person name="Fletcher S.J."/>
            <person name="Hayward A."/>
            <person name="Shaw L.M."/>
            <person name="Masouleh A.K."/>
            <person name="Furtado A."/>
            <person name="Henry R.J."/>
            <person name="Mitter N."/>
        </authorList>
    </citation>
    <scope>NUCLEOTIDE SEQUENCE [LARGE SCALE GENOMIC DNA]</scope>
    <source>
        <strain evidence="2">cv. Hass</strain>
    </source>
</reference>
<accession>A0ACC2KEN2</accession>
<evidence type="ECO:0000313" key="1">
    <source>
        <dbReference type="EMBL" id="KAJ8619477.1"/>
    </source>
</evidence>
<evidence type="ECO:0000313" key="2">
    <source>
        <dbReference type="Proteomes" id="UP001234297"/>
    </source>
</evidence>
<sequence length="238" mass="26260">MSYSPSLFSLFSSLSPSSKPYFHHSPISCCPRDSRPPLLCGHILSSEAILAIQALKRSSSSSSTDLHPLFCRLIKLDLLVALCKLLHQNPYLLALTLFSTTRRAREPDQRFCSLAHGAAAQAAAPSFSDDTQRRRLRQRQHRIDGNPIILFTGSITGSSLPFLQRWRSPCAGNLLLVRRPEDGSSDLLFGAIAAGISGSLCWLRFLHDDESSNAQRQRRSAAATVSDGLVDCTMYKCR</sequence>
<protein>
    <submittedName>
        <fullName evidence="1">Uncharacterized protein</fullName>
    </submittedName>
</protein>
<name>A0ACC2KEN2_PERAE</name>
<comment type="caution">
    <text evidence="1">The sequence shown here is derived from an EMBL/GenBank/DDBJ whole genome shotgun (WGS) entry which is preliminary data.</text>
</comment>